<dbReference type="EMBL" id="CP098828">
    <property type="protein sequence ID" value="XBO73367.1"/>
    <property type="molecule type" value="Genomic_DNA"/>
</dbReference>
<dbReference type="RefSeq" id="WP_222516435.1">
    <property type="nucleotide sequence ID" value="NZ_CP098828.1"/>
</dbReference>
<keyword evidence="1" id="KW-1133">Transmembrane helix</keyword>
<accession>A0AAU7KNU3</accession>
<evidence type="ECO:0000256" key="1">
    <source>
        <dbReference type="SAM" id="Phobius"/>
    </source>
</evidence>
<name>A0AAU7KNU3_9GAMM</name>
<feature type="transmembrane region" description="Helical" evidence="1">
    <location>
        <begin position="530"/>
        <end position="549"/>
    </location>
</feature>
<reference evidence="2" key="1">
    <citation type="submission" date="2022-06" db="EMBL/GenBank/DDBJ databases">
        <title>A novel DMS-producing enzyme.</title>
        <authorList>
            <person name="Zhang Y."/>
        </authorList>
    </citation>
    <scope>NUCLEOTIDE SEQUENCE</scope>
    <source>
        <strain evidence="2">H10-59</strain>
    </source>
</reference>
<feature type="transmembrane region" description="Helical" evidence="1">
    <location>
        <begin position="367"/>
        <end position="387"/>
    </location>
</feature>
<dbReference type="Gene3D" id="3.40.50.450">
    <property type="match status" value="1"/>
</dbReference>
<feature type="transmembrane region" description="Helical" evidence="1">
    <location>
        <begin position="499"/>
        <end position="518"/>
    </location>
</feature>
<organism evidence="2">
    <name type="scientific">Halomonas sp. H10-59</name>
    <dbReference type="NCBI Taxonomy" id="2950874"/>
    <lineage>
        <taxon>Bacteria</taxon>
        <taxon>Pseudomonadati</taxon>
        <taxon>Pseudomonadota</taxon>
        <taxon>Gammaproteobacteria</taxon>
        <taxon>Oceanospirillales</taxon>
        <taxon>Halomonadaceae</taxon>
        <taxon>Halomonas</taxon>
    </lineage>
</organism>
<keyword evidence="1" id="KW-0472">Membrane</keyword>
<sequence>MTDNAYLAPRLTLRVGVTGHRPKDLAEADHDALGKAAQDILERLATETRRLGAQAEPGLYADEPACMRLASAIAEGADRLVAEAAASRGYEINLILPFRRRQYADDFNGDALADYWRWFEHPAVTSCTELDLGEPGDQREAGYEAAGHLVLAHSDVLLAVWDGKPSRGRGGTAEIIDEARLRGLITLWLDLQGQLHLWVPREHVVEPLEDGDWKALTPGDISQLLNDRLEQLLLLGRGPDDASCPLKGLGDFARQTLRPRTRHCVHEWLRALLVRDIPFAASVDLGLERERSGAWKETLRAAHHLGGDSYEATLDQRLRQRWIAADNRAIDYAHRFRSAYTTNFLLAALAVLVGLLAVLAWDSKGVKALLVSMELAIIASILLITWLGRRGQWQSRWLAYRSLAEAIRPARLSLLIGTSPVGAAEPPVDNGRFDWIPWYVRCSLREIGPPDAVVSGDSLRRALDVALHEEIDGQIGYHQKTAERLETQDDRLEYLAKGALWLTLASGVLYLVCYLVYLNGPALPAELYKPVATLLGGFLPVLGAAIFGIRATGDLRAAAQQSRRMSQRLKRLGSKLTSRLNTPERPVVRRLLGQLQLTMADDLKVWSMIYSERELVPGF</sequence>
<gene>
    <name evidence="2" type="ORF">NFG57_10960</name>
</gene>
<feature type="transmembrane region" description="Helical" evidence="1">
    <location>
        <begin position="344"/>
        <end position="361"/>
    </location>
</feature>
<keyword evidence="1" id="KW-0812">Transmembrane</keyword>
<protein>
    <submittedName>
        <fullName evidence="2">DUF4231 domain-containing protein</fullName>
    </submittedName>
</protein>
<evidence type="ECO:0000313" key="2">
    <source>
        <dbReference type="EMBL" id="XBO73367.1"/>
    </source>
</evidence>
<dbReference type="AlphaFoldDB" id="A0AAU7KNU3"/>
<proteinExistence type="predicted"/>